<evidence type="ECO:0000256" key="5">
    <source>
        <dbReference type="ARBA" id="ARBA00022777"/>
    </source>
</evidence>
<feature type="binding site" evidence="7">
    <location>
        <position position="183"/>
    </location>
    <ligand>
        <name>ATP</name>
        <dbReference type="ChEBI" id="CHEBI:30616"/>
    </ligand>
</feature>
<feature type="compositionally biased region" description="Basic and acidic residues" evidence="8">
    <location>
        <begin position="274"/>
        <end position="289"/>
    </location>
</feature>
<feature type="compositionally biased region" description="Basic and acidic residues" evidence="8">
    <location>
        <begin position="601"/>
        <end position="612"/>
    </location>
</feature>
<dbReference type="PROSITE" id="PS00107">
    <property type="entry name" value="PROTEIN_KINASE_ATP"/>
    <property type="match status" value="1"/>
</dbReference>
<name>A0ABR2JCS5_9EUKA</name>
<organism evidence="10 11">
    <name type="scientific">Tritrichomonas musculus</name>
    <dbReference type="NCBI Taxonomy" id="1915356"/>
    <lineage>
        <taxon>Eukaryota</taxon>
        <taxon>Metamonada</taxon>
        <taxon>Parabasalia</taxon>
        <taxon>Tritrichomonadida</taxon>
        <taxon>Tritrichomonadidae</taxon>
        <taxon>Tritrichomonas</taxon>
    </lineage>
</organism>
<dbReference type="SMART" id="SM00220">
    <property type="entry name" value="S_TKc"/>
    <property type="match status" value="1"/>
</dbReference>
<feature type="region of interest" description="Disordered" evidence="8">
    <location>
        <begin position="583"/>
        <end position="620"/>
    </location>
</feature>
<dbReference type="InterPro" id="IPR000719">
    <property type="entry name" value="Prot_kinase_dom"/>
</dbReference>
<keyword evidence="5" id="KW-0418">Kinase</keyword>
<evidence type="ECO:0000256" key="4">
    <source>
        <dbReference type="ARBA" id="ARBA00022741"/>
    </source>
</evidence>
<keyword evidence="11" id="KW-1185">Reference proteome</keyword>
<feature type="region of interest" description="Disordered" evidence="8">
    <location>
        <begin position="240"/>
        <end position="314"/>
    </location>
</feature>
<keyword evidence="2" id="KW-0723">Serine/threonine-protein kinase</keyword>
<proteinExistence type="inferred from homology"/>
<keyword evidence="3" id="KW-0808">Transferase</keyword>
<dbReference type="InterPro" id="IPR011009">
    <property type="entry name" value="Kinase-like_dom_sf"/>
</dbReference>
<evidence type="ECO:0000256" key="6">
    <source>
        <dbReference type="ARBA" id="ARBA00022840"/>
    </source>
</evidence>
<evidence type="ECO:0000256" key="2">
    <source>
        <dbReference type="ARBA" id="ARBA00022527"/>
    </source>
</evidence>
<dbReference type="PANTHER" id="PTHR24058:SF22">
    <property type="entry name" value="DUAL SPECIFICITY TYROSINE-PHOSPHORYLATION-REGULATED KINASE 4"/>
    <property type="match status" value="1"/>
</dbReference>
<dbReference type="Gene3D" id="3.30.200.20">
    <property type="entry name" value="Phosphorylase Kinase, domain 1"/>
    <property type="match status" value="1"/>
</dbReference>
<feature type="compositionally biased region" description="Low complexity" evidence="8">
    <location>
        <begin position="297"/>
        <end position="307"/>
    </location>
</feature>
<evidence type="ECO:0000256" key="3">
    <source>
        <dbReference type="ARBA" id="ARBA00022679"/>
    </source>
</evidence>
<sequence>MKVKNKVFPPPKPPMSLVLYPKKCPNTVRSMLPSLNNNPISNNQNFLAREASVSPPKSPRTINLNSRPHWGAYKPKRQSEYPTLQNAPLTYLEVLNTPEYCSLLTEREKIEIQSKNEIYYIRQKHPNNNSNNENTEQDLEYFNFVKNDHIDFRYQQISKLGKGAFGIVIKCYDHKYHRLVAVKLVHDIPCMHKQILLEKETLSTLKSLGDIPTQHHLVQVFDLFELKVYGDKIKTEKNDLISNKEKHSSHSQRSGRIDIDNDDSNSKELSCLPEIHKDGTKNEQTDSKQVENQISTNDNNVDNLNNENTDKSNQSIITLMPKNKRREQNPNFLKSNDNRSHDSLQVIATYHVFVMELLSTDLEKGLKNNKGHSIELSKFPLITRQIADAIGYLHSLGFIHCDIKPENVIWSSVRRTNIKLTDFGCCCKIDHTLFEYVQTRYYRSPEIILGLSYGPEVDVWSFGCLIPELYTSKVLFKGEDEFEMMQLFMSVLGEPPASFYEKGTQKSCYFDDNNMPIVRPNSKGVIHPISSKSIAGILMQEAQNDPNVKGLIELVELCLKWVPSERITMKELLLHPWVSRMRVKPPPSAPAAPRARSMKTARQDPDVPDNRRKLMKSARH</sequence>
<gene>
    <name evidence="10" type="ORF">M9Y10_005888</name>
</gene>
<protein>
    <recommendedName>
        <fullName evidence="9">Protein kinase domain-containing protein</fullName>
    </recommendedName>
</protein>
<evidence type="ECO:0000313" key="10">
    <source>
        <dbReference type="EMBL" id="KAK8875713.1"/>
    </source>
</evidence>
<accession>A0ABR2JCS5</accession>
<feature type="region of interest" description="Disordered" evidence="8">
    <location>
        <begin position="51"/>
        <end position="74"/>
    </location>
</feature>
<keyword evidence="6 7" id="KW-0067">ATP-binding</keyword>
<reference evidence="10 11" key="1">
    <citation type="submission" date="2024-04" db="EMBL/GenBank/DDBJ databases">
        <title>Tritrichomonas musculus Genome.</title>
        <authorList>
            <person name="Alves-Ferreira E."/>
            <person name="Grigg M."/>
            <person name="Lorenzi H."/>
            <person name="Galac M."/>
        </authorList>
    </citation>
    <scope>NUCLEOTIDE SEQUENCE [LARGE SCALE GENOMIC DNA]</scope>
    <source>
        <strain evidence="10 11">EAF2021</strain>
    </source>
</reference>
<dbReference type="Gene3D" id="1.10.510.10">
    <property type="entry name" value="Transferase(Phosphotransferase) domain 1"/>
    <property type="match status" value="1"/>
</dbReference>
<dbReference type="Pfam" id="PF00069">
    <property type="entry name" value="Pkinase"/>
    <property type="match status" value="1"/>
</dbReference>
<evidence type="ECO:0000256" key="1">
    <source>
        <dbReference type="ARBA" id="ARBA00008867"/>
    </source>
</evidence>
<dbReference type="PANTHER" id="PTHR24058">
    <property type="entry name" value="DUAL SPECIFICITY PROTEIN KINASE"/>
    <property type="match status" value="1"/>
</dbReference>
<dbReference type="EMBL" id="JAPFFF010000012">
    <property type="protein sequence ID" value="KAK8875713.1"/>
    <property type="molecule type" value="Genomic_DNA"/>
</dbReference>
<feature type="domain" description="Protein kinase" evidence="9">
    <location>
        <begin position="154"/>
        <end position="578"/>
    </location>
</feature>
<evidence type="ECO:0000256" key="8">
    <source>
        <dbReference type="SAM" id="MobiDB-lite"/>
    </source>
</evidence>
<evidence type="ECO:0000313" key="11">
    <source>
        <dbReference type="Proteomes" id="UP001470230"/>
    </source>
</evidence>
<evidence type="ECO:0000256" key="7">
    <source>
        <dbReference type="PROSITE-ProRule" id="PRU10141"/>
    </source>
</evidence>
<comment type="similarity">
    <text evidence="1">Belongs to the protein kinase superfamily. CMGC Ser/Thr protein kinase family. MNB/DYRK subfamily.</text>
</comment>
<comment type="caution">
    <text evidence="10">The sequence shown here is derived from an EMBL/GenBank/DDBJ whole genome shotgun (WGS) entry which is preliminary data.</text>
</comment>
<keyword evidence="4 7" id="KW-0547">Nucleotide-binding</keyword>
<dbReference type="InterPro" id="IPR050494">
    <property type="entry name" value="Ser_Thr_dual-spec_kinase"/>
</dbReference>
<evidence type="ECO:0000259" key="9">
    <source>
        <dbReference type="PROSITE" id="PS50011"/>
    </source>
</evidence>
<dbReference type="SUPFAM" id="SSF56112">
    <property type="entry name" value="Protein kinase-like (PK-like)"/>
    <property type="match status" value="1"/>
</dbReference>
<dbReference type="Proteomes" id="UP001470230">
    <property type="component" value="Unassembled WGS sequence"/>
</dbReference>
<dbReference type="InterPro" id="IPR017441">
    <property type="entry name" value="Protein_kinase_ATP_BS"/>
</dbReference>
<dbReference type="PROSITE" id="PS50011">
    <property type="entry name" value="PROTEIN_KINASE_DOM"/>
    <property type="match status" value="1"/>
</dbReference>